<dbReference type="InterPro" id="IPR003423">
    <property type="entry name" value="OMP_efflux"/>
</dbReference>
<accession>W0EY83</accession>
<keyword evidence="3" id="KW-0813">Transport</keyword>
<dbReference type="GO" id="GO:1990281">
    <property type="term" value="C:efflux pump complex"/>
    <property type="evidence" value="ECO:0007669"/>
    <property type="project" value="TreeGrafter"/>
</dbReference>
<dbReference type="Gene3D" id="1.20.1600.10">
    <property type="entry name" value="Outer membrane efflux proteins (OEP)"/>
    <property type="match status" value="1"/>
</dbReference>
<organism evidence="9 10">
    <name type="scientific">Niabella soli DSM 19437</name>
    <dbReference type="NCBI Taxonomy" id="929713"/>
    <lineage>
        <taxon>Bacteria</taxon>
        <taxon>Pseudomonadati</taxon>
        <taxon>Bacteroidota</taxon>
        <taxon>Chitinophagia</taxon>
        <taxon>Chitinophagales</taxon>
        <taxon>Chitinophagaceae</taxon>
        <taxon>Niabella</taxon>
    </lineage>
</organism>
<keyword evidence="8" id="KW-0732">Signal</keyword>
<keyword evidence="6" id="KW-0472">Membrane</keyword>
<dbReference type="Pfam" id="PF02321">
    <property type="entry name" value="OEP"/>
    <property type="match status" value="1"/>
</dbReference>
<evidence type="ECO:0000256" key="2">
    <source>
        <dbReference type="ARBA" id="ARBA00007613"/>
    </source>
</evidence>
<evidence type="ECO:0000256" key="1">
    <source>
        <dbReference type="ARBA" id="ARBA00004442"/>
    </source>
</evidence>
<dbReference type="STRING" id="929713.NIASO_00990"/>
<feature type="chain" id="PRO_5004787817" evidence="8">
    <location>
        <begin position="23"/>
        <end position="235"/>
    </location>
</feature>
<dbReference type="AlphaFoldDB" id="W0EY83"/>
<name>W0EY83_9BACT</name>
<gene>
    <name evidence="9" type="ORF">NIASO_00990</name>
</gene>
<protein>
    <submittedName>
        <fullName evidence="9">Membrane protein</fullName>
    </submittedName>
</protein>
<dbReference type="eggNOG" id="COG1538">
    <property type="taxonomic scope" value="Bacteria"/>
</dbReference>
<evidence type="ECO:0000313" key="10">
    <source>
        <dbReference type="Proteomes" id="UP000003586"/>
    </source>
</evidence>
<evidence type="ECO:0000313" key="9">
    <source>
        <dbReference type="EMBL" id="AHF14154.1"/>
    </source>
</evidence>
<comment type="similarity">
    <text evidence="2">Belongs to the outer membrane factor (OMF) (TC 1.B.17) family.</text>
</comment>
<evidence type="ECO:0000256" key="8">
    <source>
        <dbReference type="SAM" id="SignalP"/>
    </source>
</evidence>
<keyword evidence="4" id="KW-1134">Transmembrane beta strand</keyword>
<dbReference type="HOGENOM" id="CLU_101751_0_0_10"/>
<dbReference type="InterPro" id="IPR051906">
    <property type="entry name" value="TolC-like"/>
</dbReference>
<proteinExistence type="inferred from homology"/>
<dbReference type="Proteomes" id="UP000003586">
    <property type="component" value="Chromosome"/>
</dbReference>
<keyword evidence="7" id="KW-0998">Cell outer membrane</keyword>
<evidence type="ECO:0000256" key="7">
    <source>
        <dbReference type="ARBA" id="ARBA00023237"/>
    </source>
</evidence>
<comment type="subcellular location">
    <subcellularLocation>
        <location evidence="1">Cell outer membrane</location>
    </subcellularLocation>
</comment>
<evidence type="ECO:0000256" key="3">
    <source>
        <dbReference type="ARBA" id="ARBA00022448"/>
    </source>
</evidence>
<dbReference type="GO" id="GO:0009279">
    <property type="term" value="C:cell outer membrane"/>
    <property type="evidence" value="ECO:0007669"/>
    <property type="project" value="UniProtKB-SubCell"/>
</dbReference>
<dbReference type="PANTHER" id="PTHR30026:SF20">
    <property type="entry name" value="OUTER MEMBRANE PROTEIN TOLC"/>
    <property type="match status" value="1"/>
</dbReference>
<feature type="signal peptide" evidence="8">
    <location>
        <begin position="1"/>
        <end position="22"/>
    </location>
</feature>
<dbReference type="EMBL" id="CP007035">
    <property type="protein sequence ID" value="AHF14154.1"/>
    <property type="molecule type" value="Genomic_DNA"/>
</dbReference>
<dbReference type="PANTHER" id="PTHR30026">
    <property type="entry name" value="OUTER MEMBRANE PROTEIN TOLC"/>
    <property type="match status" value="1"/>
</dbReference>
<dbReference type="GO" id="GO:0015562">
    <property type="term" value="F:efflux transmembrane transporter activity"/>
    <property type="evidence" value="ECO:0007669"/>
    <property type="project" value="InterPro"/>
</dbReference>
<dbReference type="GO" id="GO:0015288">
    <property type="term" value="F:porin activity"/>
    <property type="evidence" value="ECO:0007669"/>
    <property type="project" value="TreeGrafter"/>
</dbReference>
<reference evidence="9 10" key="1">
    <citation type="submission" date="2013-12" db="EMBL/GenBank/DDBJ databases">
        <authorList>
            <consortium name="DOE Joint Genome Institute"/>
            <person name="Eisen J."/>
            <person name="Huntemann M."/>
            <person name="Han J."/>
            <person name="Chen A."/>
            <person name="Kyrpides N."/>
            <person name="Mavromatis K."/>
            <person name="Markowitz V."/>
            <person name="Palaniappan K."/>
            <person name="Ivanova N."/>
            <person name="Schaumberg A."/>
            <person name="Pati A."/>
            <person name="Liolios K."/>
            <person name="Nordberg H.P."/>
            <person name="Cantor M.N."/>
            <person name="Hua S.X."/>
            <person name="Woyke T."/>
        </authorList>
    </citation>
    <scope>NUCLEOTIDE SEQUENCE [LARGE SCALE GENOMIC DNA]</scope>
    <source>
        <strain evidence="10">DSM 19437</strain>
    </source>
</reference>
<sequence length="235" mass="25651">MRTYCLTTTLLLCLLSFIPARSQESLVGDIDRDLLTKYIALARQNFPRVKSFHAREEKARSMVTTAQMSWFDMFNAGYYYRPETSTGSGTTTGGGVTPNGQLITSGFLFGATINLGSLLSKPSLVKAAKADYKAAVADNAEYDIMLANDVRSRYYDYLAARKQLVIRNLSAQNLKGIANDAQAKYEKGSIPLDVYTISKNAATEAAAQALGAEVTYLKAKDALEDLIGAKLETVK</sequence>
<dbReference type="OrthoDB" id="793488at2"/>
<evidence type="ECO:0000256" key="6">
    <source>
        <dbReference type="ARBA" id="ARBA00023136"/>
    </source>
</evidence>
<dbReference type="KEGG" id="nso:NIASO_00990"/>
<dbReference type="RefSeq" id="WP_008581818.1">
    <property type="nucleotide sequence ID" value="NZ_CP007035.1"/>
</dbReference>
<keyword evidence="5" id="KW-0812">Transmembrane</keyword>
<evidence type="ECO:0000256" key="5">
    <source>
        <dbReference type="ARBA" id="ARBA00022692"/>
    </source>
</evidence>
<evidence type="ECO:0000256" key="4">
    <source>
        <dbReference type="ARBA" id="ARBA00022452"/>
    </source>
</evidence>
<keyword evidence="10" id="KW-1185">Reference proteome</keyword>
<dbReference type="SUPFAM" id="SSF56954">
    <property type="entry name" value="Outer membrane efflux proteins (OEP)"/>
    <property type="match status" value="1"/>
</dbReference>